<dbReference type="PANTHER" id="PTHR42923:SF47">
    <property type="entry name" value="BLR3003 PROTEIN"/>
    <property type="match status" value="1"/>
</dbReference>
<comment type="caution">
    <text evidence="2">The sequence shown here is derived from an EMBL/GenBank/DDBJ whole genome shotgun (WGS) entry which is preliminary data.</text>
</comment>
<dbReference type="Gene3D" id="3.50.50.60">
    <property type="entry name" value="FAD/NAD(P)-binding domain"/>
    <property type="match status" value="1"/>
</dbReference>
<sequence length="428" mass="46840">MKVAVIGAGWAGCAAAWRLKTQGHQVSVFEASRHIGGRARRIHSPNLGRDTDNGQHIMLGAYSVILGLMGEIGLDEASRLERKDLDVISADGHFRLRNRALPAPFHLLTGLLGAQGLSWSQKIKLARFCRWLMTQQWRTPAGLTVLQLLEQHEQDSHVIRLFWQPLCVAAMNTPIEQACAQLFAHVLRDSLGGPRQASQTLIPLTDLSQLWCESALRDIQLQLGHRVQRLELTEAGIHIDGLQFDAAIVACPPVQAARLLHSLPSSPASEQLLADLEAFSYVPIATLYLELEQAWNLPHSMLMLDDSSGSGGQWLFDHSALKPGSGETLVGIVISDAVRLQALDREQAITAIIEQVRSQTRHLKAMPAVRASELIIEKRATFAAVPGLRRPSVVTPWPAIRVAGDWTDTGYPGVLEGAVRSGLKAAHL</sequence>
<organism evidence="2 3">
    <name type="scientific">Alcaligenes faecalis</name>
    <dbReference type="NCBI Taxonomy" id="511"/>
    <lineage>
        <taxon>Bacteria</taxon>
        <taxon>Pseudomonadati</taxon>
        <taxon>Pseudomonadota</taxon>
        <taxon>Betaproteobacteria</taxon>
        <taxon>Burkholderiales</taxon>
        <taxon>Alcaligenaceae</taxon>
        <taxon>Alcaligenes</taxon>
    </lineage>
</organism>
<dbReference type="PANTHER" id="PTHR42923">
    <property type="entry name" value="PROTOPORPHYRINOGEN OXIDASE"/>
    <property type="match status" value="1"/>
</dbReference>
<protein>
    <submittedName>
        <fullName evidence="2">Zeta-carotene desaturase</fullName>
    </submittedName>
</protein>
<dbReference type="InterPro" id="IPR036188">
    <property type="entry name" value="FAD/NAD-bd_sf"/>
</dbReference>
<evidence type="ECO:0000313" key="2">
    <source>
        <dbReference type="EMBL" id="PWE14298.1"/>
    </source>
</evidence>
<gene>
    <name evidence="2" type="ORF">DF183_06070</name>
</gene>
<dbReference type="SUPFAM" id="SSF51905">
    <property type="entry name" value="FAD/NAD(P)-binding domain"/>
    <property type="match status" value="1"/>
</dbReference>
<dbReference type="InterPro" id="IPR050464">
    <property type="entry name" value="Zeta_carotene_desat/Oxidored"/>
</dbReference>
<dbReference type="GO" id="GO:0016491">
    <property type="term" value="F:oxidoreductase activity"/>
    <property type="evidence" value="ECO:0007669"/>
    <property type="project" value="InterPro"/>
</dbReference>
<proteinExistence type="predicted"/>
<feature type="domain" description="Amine oxidase" evidence="1">
    <location>
        <begin position="11"/>
        <end position="426"/>
    </location>
</feature>
<evidence type="ECO:0000259" key="1">
    <source>
        <dbReference type="Pfam" id="PF01593"/>
    </source>
</evidence>
<dbReference type="EMBL" id="QEXO01000002">
    <property type="protein sequence ID" value="PWE14298.1"/>
    <property type="molecule type" value="Genomic_DNA"/>
</dbReference>
<evidence type="ECO:0000313" key="3">
    <source>
        <dbReference type="Proteomes" id="UP000245216"/>
    </source>
</evidence>
<dbReference type="InterPro" id="IPR017830">
    <property type="entry name" value="SQase_HpnE"/>
</dbReference>
<dbReference type="RefSeq" id="WP_109088666.1">
    <property type="nucleotide sequence ID" value="NZ_QEXO01000002.1"/>
</dbReference>
<dbReference type="InterPro" id="IPR002937">
    <property type="entry name" value="Amino_oxidase"/>
</dbReference>
<reference evidence="2 3" key="2">
    <citation type="submission" date="2018-05" db="EMBL/GenBank/DDBJ databases">
        <authorList>
            <person name="Lanie J.A."/>
            <person name="Ng W.-L."/>
            <person name="Kazmierczak K.M."/>
            <person name="Andrzejewski T.M."/>
            <person name="Davidsen T.M."/>
            <person name="Wayne K.J."/>
            <person name="Tettelin H."/>
            <person name="Glass J.I."/>
            <person name="Rusch D."/>
            <person name="Podicherti R."/>
            <person name="Tsui H.-C.T."/>
            <person name="Winkler M.E."/>
        </authorList>
    </citation>
    <scope>NUCLEOTIDE SEQUENCE [LARGE SCALE GENOMIC DNA]</scope>
    <source>
        <strain evidence="2 3">YBY</strain>
    </source>
</reference>
<dbReference type="NCBIfam" id="TIGR03467">
    <property type="entry name" value="HpnE"/>
    <property type="match status" value="1"/>
</dbReference>
<reference evidence="2 3" key="1">
    <citation type="submission" date="2018-05" db="EMBL/GenBank/DDBJ databases">
        <title>Genome Sequence of an Efficient Indole-Degrading Bacterium, Alcaligenes sp.YBY.</title>
        <authorList>
            <person name="Yang B."/>
        </authorList>
    </citation>
    <scope>NUCLEOTIDE SEQUENCE [LARGE SCALE GENOMIC DNA]</scope>
    <source>
        <strain evidence="2 3">YBY</strain>
    </source>
</reference>
<dbReference type="Proteomes" id="UP000245216">
    <property type="component" value="Unassembled WGS sequence"/>
</dbReference>
<accession>A0A2U2BJV1</accession>
<dbReference type="AlphaFoldDB" id="A0A2U2BJV1"/>
<dbReference type="Pfam" id="PF01593">
    <property type="entry name" value="Amino_oxidase"/>
    <property type="match status" value="1"/>
</dbReference>
<name>A0A2U2BJV1_ALCFA</name>